<dbReference type="InterPro" id="IPR009642">
    <property type="entry name" value="DUF1236"/>
</dbReference>
<sequence length="206" mass="21011">MKNILLATVAVLSLGAMTPAFAQTTTDANATVGAAAGGSGGAALGFVLGGPIGAVVGGFAGATLGAEAGVAATTVEYAGSHPVDPIYIDGGVDVGATLPADVNIYPVEGDDKYGYVYANDRVWIVDLQSRALVQSPGYLVAQSTADFVVNNPVGSVNVDGDIVVGYQVPADVQLTAVPDDRTYSYAYINDRPVLVENSSRTVIWIK</sequence>
<reference evidence="2 3" key="1">
    <citation type="submission" date="2023-02" db="EMBL/GenBank/DDBJ databases">
        <title>Devosia algicola sp. nov., isolated from the phycosphere of marine algae.</title>
        <authorList>
            <person name="Kim J.M."/>
            <person name="Lee J.K."/>
            <person name="Choi B.J."/>
            <person name="Bayburt H."/>
            <person name="Jeon C.O."/>
        </authorList>
    </citation>
    <scope>NUCLEOTIDE SEQUENCE [LARGE SCALE GENOMIC DNA]</scope>
    <source>
        <strain evidence="2 3">G20-9</strain>
    </source>
</reference>
<dbReference type="EMBL" id="CP118246">
    <property type="protein sequence ID" value="WDR02026.1"/>
    <property type="molecule type" value="Genomic_DNA"/>
</dbReference>
<organism evidence="2 3">
    <name type="scientific">Devosia algicola</name>
    <dbReference type="NCBI Taxonomy" id="3026418"/>
    <lineage>
        <taxon>Bacteria</taxon>
        <taxon>Pseudomonadati</taxon>
        <taxon>Pseudomonadota</taxon>
        <taxon>Alphaproteobacteria</taxon>
        <taxon>Hyphomicrobiales</taxon>
        <taxon>Devosiaceae</taxon>
        <taxon>Devosia</taxon>
    </lineage>
</organism>
<name>A0ABY7YL97_9HYPH</name>
<dbReference type="Proteomes" id="UP001220530">
    <property type="component" value="Chromosome"/>
</dbReference>
<feature type="chain" id="PRO_5046919909" evidence="1">
    <location>
        <begin position="23"/>
        <end position="206"/>
    </location>
</feature>
<evidence type="ECO:0000256" key="1">
    <source>
        <dbReference type="SAM" id="SignalP"/>
    </source>
</evidence>
<accession>A0ABY7YL97</accession>
<evidence type="ECO:0000313" key="3">
    <source>
        <dbReference type="Proteomes" id="UP001220530"/>
    </source>
</evidence>
<proteinExistence type="predicted"/>
<gene>
    <name evidence="2" type="ORF">PSQ19_15260</name>
</gene>
<protein>
    <submittedName>
        <fullName evidence="2">DUF1236 domain-containing protein</fullName>
    </submittedName>
</protein>
<dbReference type="Pfam" id="PF06823">
    <property type="entry name" value="DUF1236"/>
    <property type="match status" value="2"/>
</dbReference>
<dbReference type="RefSeq" id="WP_282218433.1">
    <property type="nucleotide sequence ID" value="NZ_CP118246.1"/>
</dbReference>
<evidence type="ECO:0000313" key="2">
    <source>
        <dbReference type="EMBL" id="WDR02026.1"/>
    </source>
</evidence>
<keyword evidence="1" id="KW-0732">Signal</keyword>
<keyword evidence="3" id="KW-1185">Reference proteome</keyword>
<feature type="signal peptide" evidence="1">
    <location>
        <begin position="1"/>
        <end position="22"/>
    </location>
</feature>